<protein>
    <submittedName>
        <fullName evidence="1">Uncharacterized protein</fullName>
    </submittedName>
</protein>
<sequence length="127" mass="14800">MPLAQHLREGPWKDIHICPQRHSRLSIRNLGKFEQKGEIRHISLRGDRKHSTVTTWLNTDSVVGKQKNRVIRCNHKGRVIGYSLNQYLQRNTESEMQPVASRGCSIRWLDLKVLDRLKPKICNAHSQ</sequence>
<accession>A0A4Y2X9D6</accession>
<dbReference type="Proteomes" id="UP000499080">
    <property type="component" value="Unassembled WGS sequence"/>
</dbReference>
<proteinExistence type="predicted"/>
<evidence type="ECO:0000313" key="2">
    <source>
        <dbReference type="Proteomes" id="UP000499080"/>
    </source>
</evidence>
<evidence type="ECO:0000313" key="1">
    <source>
        <dbReference type="EMBL" id="GBO46265.1"/>
    </source>
</evidence>
<gene>
    <name evidence="1" type="ORF">AVEN_67223_1</name>
</gene>
<reference evidence="1 2" key="1">
    <citation type="journal article" date="2019" name="Sci. Rep.">
        <title>Orb-weaving spider Araneus ventricosus genome elucidates the spidroin gene catalogue.</title>
        <authorList>
            <person name="Kono N."/>
            <person name="Nakamura H."/>
            <person name="Ohtoshi R."/>
            <person name="Moran D.A.P."/>
            <person name="Shinohara A."/>
            <person name="Yoshida Y."/>
            <person name="Fujiwara M."/>
            <person name="Mori M."/>
            <person name="Tomita M."/>
            <person name="Arakawa K."/>
        </authorList>
    </citation>
    <scope>NUCLEOTIDE SEQUENCE [LARGE SCALE GENOMIC DNA]</scope>
</reference>
<comment type="caution">
    <text evidence="1">The sequence shown here is derived from an EMBL/GenBank/DDBJ whole genome shotgun (WGS) entry which is preliminary data.</text>
</comment>
<keyword evidence="2" id="KW-1185">Reference proteome</keyword>
<name>A0A4Y2X9D6_ARAVE</name>
<dbReference type="AlphaFoldDB" id="A0A4Y2X9D6"/>
<dbReference type="EMBL" id="BGPR01073834">
    <property type="protein sequence ID" value="GBO46265.1"/>
    <property type="molecule type" value="Genomic_DNA"/>
</dbReference>
<organism evidence="1 2">
    <name type="scientific">Araneus ventricosus</name>
    <name type="common">Orbweaver spider</name>
    <name type="synonym">Epeira ventricosa</name>
    <dbReference type="NCBI Taxonomy" id="182803"/>
    <lineage>
        <taxon>Eukaryota</taxon>
        <taxon>Metazoa</taxon>
        <taxon>Ecdysozoa</taxon>
        <taxon>Arthropoda</taxon>
        <taxon>Chelicerata</taxon>
        <taxon>Arachnida</taxon>
        <taxon>Araneae</taxon>
        <taxon>Araneomorphae</taxon>
        <taxon>Entelegynae</taxon>
        <taxon>Araneoidea</taxon>
        <taxon>Araneidae</taxon>
        <taxon>Araneus</taxon>
    </lineage>
</organism>